<dbReference type="AlphaFoldDB" id="A0A0P9D8A5"/>
<proteinExistence type="predicted"/>
<dbReference type="Proteomes" id="UP000050509">
    <property type="component" value="Unassembled WGS sequence"/>
</dbReference>
<sequence length="122" mass="12897">MSCQDILQQRGCLLIVPGDARLSCGVDQQFRLARRLTQRAAQHPALLEQPCSSFKIVLVGGEPGCGLYRAVSCGDGGWVGRVFIQGQDLFQPDAPLAGVAAAPPEPPQRLCKPQPKFAAGGA</sequence>
<name>A0A0P9D8A5_9CHLR</name>
<organism evidence="2 3">
    <name type="scientific">Kouleothrix aurantiaca</name>
    <dbReference type="NCBI Taxonomy" id="186479"/>
    <lineage>
        <taxon>Bacteria</taxon>
        <taxon>Bacillati</taxon>
        <taxon>Chloroflexota</taxon>
        <taxon>Chloroflexia</taxon>
        <taxon>Chloroflexales</taxon>
        <taxon>Roseiflexineae</taxon>
        <taxon>Roseiflexaceae</taxon>
        <taxon>Kouleothrix</taxon>
    </lineage>
</organism>
<reference evidence="2 3" key="1">
    <citation type="submission" date="2015-09" db="EMBL/GenBank/DDBJ databases">
        <title>Draft genome sequence of Kouleothrix aurantiaca JCM 19913.</title>
        <authorList>
            <person name="Hemp J."/>
        </authorList>
    </citation>
    <scope>NUCLEOTIDE SEQUENCE [LARGE SCALE GENOMIC DNA]</scope>
    <source>
        <strain evidence="2 3">COM-B</strain>
    </source>
</reference>
<accession>A0A0P9D8A5</accession>
<comment type="caution">
    <text evidence="2">The sequence shown here is derived from an EMBL/GenBank/DDBJ whole genome shotgun (WGS) entry which is preliminary data.</text>
</comment>
<gene>
    <name evidence="2" type="ORF">SE17_20420</name>
</gene>
<evidence type="ECO:0000256" key="1">
    <source>
        <dbReference type="SAM" id="MobiDB-lite"/>
    </source>
</evidence>
<evidence type="ECO:0000313" key="2">
    <source>
        <dbReference type="EMBL" id="KPV51575.1"/>
    </source>
</evidence>
<keyword evidence="3" id="KW-1185">Reference proteome</keyword>
<evidence type="ECO:0000313" key="3">
    <source>
        <dbReference type="Proteomes" id="UP000050509"/>
    </source>
</evidence>
<feature type="region of interest" description="Disordered" evidence="1">
    <location>
        <begin position="97"/>
        <end position="122"/>
    </location>
</feature>
<dbReference type="EMBL" id="LJCR01000858">
    <property type="protein sequence ID" value="KPV51575.1"/>
    <property type="molecule type" value="Genomic_DNA"/>
</dbReference>
<protein>
    <submittedName>
        <fullName evidence="2">Uncharacterized protein</fullName>
    </submittedName>
</protein>